<dbReference type="GO" id="GO:0010143">
    <property type="term" value="P:cutin biosynthetic process"/>
    <property type="evidence" value="ECO:0007669"/>
    <property type="project" value="TreeGrafter"/>
</dbReference>
<sequence length="216" mass="23936">QVRPPSLSLAAVTYSLSPVTELFAPIRTVRLTRNREKDSKMIEKQLQQGDLVICPEGTTCREPYLLRFSPLFAEKTDHIVPVAIDFHVSMLYGTTAGGYKSLDPVFLLMNPTSHCSLTILEKLPRSYTGKGGKSKFEVANHVQALIGKALNFECTSLTRKDKYMILAGKRHGSIGVVGEFNIADDLVSLAYCKMDRGRVMGLAEGFRLLLSVIKEL</sequence>
<dbReference type="GO" id="GO:0016791">
    <property type="term" value="F:phosphatase activity"/>
    <property type="evidence" value="ECO:0007669"/>
    <property type="project" value="TreeGrafter"/>
</dbReference>
<comment type="caution">
    <text evidence="4">The sequence shown here is derived from an EMBL/GenBank/DDBJ whole genome shotgun (WGS) entry which is preliminary data.</text>
</comment>
<feature type="domain" description="Phospholipid/glycerol acyltransferase" evidence="3">
    <location>
        <begin position="1"/>
        <end position="87"/>
    </location>
</feature>
<dbReference type="PANTHER" id="PTHR15486:SF60">
    <property type="entry name" value="GLYCEROL-3-PHOSPHATE ACYLTRANSFERASE 3-RELATED"/>
    <property type="match status" value="1"/>
</dbReference>
<evidence type="ECO:0000313" key="5">
    <source>
        <dbReference type="Proteomes" id="UP000593577"/>
    </source>
</evidence>
<dbReference type="EMBL" id="JABFAA010000004">
    <property type="protein sequence ID" value="MBA0680807.1"/>
    <property type="molecule type" value="Genomic_DNA"/>
</dbReference>
<dbReference type="InterPro" id="IPR002123">
    <property type="entry name" value="Plipid/glycerol_acylTrfase"/>
</dbReference>
<organism evidence="4 5">
    <name type="scientific">Gossypium aridum</name>
    <name type="common">American cotton</name>
    <name type="synonym">Erioxylum aridum</name>
    <dbReference type="NCBI Taxonomy" id="34290"/>
    <lineage>
        <taxon>Eukaryota</taxon>
        <taxon>Viridiplantae</taxon>
        <taxon>Streptophyta</taxon>
        <taxon>Embryophyta</taxon>
        <taxon>Tracheophyta</taxon>
        <taxon>Spermatophyta</taxon>
        <taxon>Magnoliopsida</taxon>
        <taxon>eudicotyledons</taxon>
        <taxon>Gunneridae</taxon>
        <taxon>Pentapetalae</taxon>
        <taxon>rosids</taxon>
        <taxon>malvids</taxon>
        <taxon>Malvales</taxon>
        <taxon>Malvaceae</taxon>
        <taxon>Malvoideae</taxon>
        <taxon>Gossypium</taxon>
    </lineage>
</organism>
<dbReference type="SUPFAM" id="SSF69593">
    <property type="entry name" value="Glycerol-3-phosphate (1)-acyltransferase"/>
    <property type="match status" value="1"/>
</dbReference>
<accession>A0A7J8X0I3</accession>
<dbReference type="Proteomes" id="UP000593577">
    <property type="component" value="Unassembled WGS sequence"/>
</dbReference>
<dbReference type="GO" id="GO:0090447">
    <property type="term" value="F:glycerol-3-phosphate 2-O-acyltransferase activity"/>
    <property type="evidence" value="ECO:0007669"/>
    <property type="project" value="TreeGrafter"/>
</dbReference>
<proteinExistence type="predicted"/>
<evidence type="ECO:0000256" key="1">
    <source>
        <dbReference type="ARBA" id="ARBA00004370"/>
    </source>
</evidence>
<dbReference type="PANTHER" id="PTHR15486">
    <property type="entry name" value="ANCIENT UBIQUITOUS PROTEIN"/>
    <property type="match status" value="1"/>
</dbReference>
<keyword evidence="2" id="KW-0472">Membrane</keyword>
<dbReference type="GO" id="GO:0016020">
    <property type="term" value="C:membrane"/>
    <property type="evidence" value="ECO:0007669"/>
    <property type="project" value="UniProtKB-SubCell"/>
</dbReference>
<dbReference type="SMART" id="SM00563">
    <property type="entry name" value="PlsC"/>
    <property type="match status" value="1"/>
</dbReference>
<evidence type="ECO:0000256" key="2">
    <source>
        <dbReference type="ARBA" id="ARBA00023136"/>
    </source>
</evidence>
<feature type="non-terminal residue" evidence="4">
    <location>
        <position position="1"/>
    </location>
</feature>
<name>A0A7J8X0I3_GOSAI</name>
<keyword evidence="5" id="KW-1185">Reference proteome</keyword>
<reference evidence="4 5" key="1">
    <citation type="journal article" date="2019" name="Genome Biol. Evol.">
        <title>Insights into the evolution of the New World diploid cottons (Gossypium, subgenus Houzingenia) based on genome sequencing.</title>
        <authorList>
            <person name="Grover C.E."/>
            <person name="Arick M.A. 2nd"/>
            <person name="Thrash A."/>
            <person name="Conover J.L."/>
            <person name="Sanders W.S."/>
            <person name="Peterson D.G."/>
            <person name="Frelichowski J.E."/>
            <person name="Scheffler J.A."/>
            <person name="Scheffler B.E."/>
            <person name="Wendel J.F."/>
        </authorList>
    </citation>
    <scope>NUCLEOTIDE SEQUENCE [LARGE SCALE GENOMIC DNA]</scope>
    <source>
        <strain evidence="4">185</strain>
        <tissue evidence="4">Leaf</tissue>
    </source>
</reference>
<dbReference type="AlphaFoldDB" id="A0A7J8X0I3"/>
<evidence type="ECO:0000259" key="3">
    <source>
        <dbReference type="SMART" id="SM00563"/>
    </source>
</evidence>
<protein>
    <recommendedName>
        <fullName evidence="3">Phospholipid/glycerol acyltransferase domain-containing protein</fullName>
    </recommendedName>
</protein>
<gene>
    <name evidence="4" type="ORF">Goari_012485</name>
</gene>
<feature type="non-terminal residue" evidence="4">
    <location>
        <position position="216"/>
    </location>
</feature>
<evidence type="ECO:0000313" key="4">
    <source>
        <dbReference type="EMBL" id="MBA0680807.1"/>
    </source>
</evidence>
<comment type="subcellular location">
    <subcellularLocation>
        <location evidence="1">Membrane</location>
    </subcellularLocation>
</comment>